<dbReference type="Gene3D" id="3.90.15.10">
    <property type="entry name" value="Topoisomerase I, Chain A, domain 3"/>
    <property type="match status" value="1"/>
</dbReference>
<keyword evidence="6" id="KW-0413">Isomerase</keyword>
<evidence type="ECO:0000256" key="1">
    <source>
        <dbReference type="ARBA" id="ARBA00000213"/>
    </source>
</evidence>
<evidence type="ECO:0000259" key="9">
    <source>
        <dbReference type="Pfam" id="PF21338"/>
    </source>
</evidence>
<accession>A0ABP9LBH1</accession>
<dbReference type="SUPFAM" id="SSF55869">
    <property type="entry name" value="DNA topoisomerase I domain"/>
    <property type="match status" value="1"/>
</dbReference>
<dbReference type="InterPro" id="IPR011010">
    <property type="entry name" value="DNA_brk_join_enz"/>
</dbReference>
<dbReference type="InterPro" id="IPR001631">
    <property type="entry name" value="TopoI"/>
</dbReference>
<dbReference type="InterPro" id="IPR049331">
    <property type="entry name" value="Top1B_N_bact"/>
</dbReference>
<feature type="domain" description="DNA topoisomerase IB N-terminal" evidence="9">
    <location>
        <begin position="44"/>
        <end position="92"/>
    </location>
</feature>
<dbReference type="PROSITE" id="PS52038">
    <property type="entry name" value="TOPO_IB_2"/>
    <property type="match status" value="1"/>
</dbReference>
<dbReference type="Pfam" id="PF01028">
    <property type="entry name" value="Topoisom_I"/>
    <property type="match status" value="1"/>
</dbReference>
<gene>
    <name evidence="10" type="ORF">GCM10025759_12920</name>
</gene>
<evidence type="ECO:0000256" key="2">
    <source>
        <dbReference type="ARBA" id="ARBA00006645"/>
    </source>
</evidence>
<feature type="domain" description="DNA topoisomerase I catalytic core eukaryotic-type" evidence="8">
    <location>
        <begin position="104"/>
        <end position="314"/>
    </location>
</feature>
<dbReference type="InterPro" id="IPR013500">
    <property type="entry name" value="TopoI_cat_euk"/>
</dbReference>
<feature type="compositionally biased region" description="Polar residues" evidence="7">
    <location>
        <begin position="1"/>
        <end position="20"/>
    </location>
</feature>
<feature type="region of interest" description="Disordered" evidence="7">
    <location>
        <begin position="1"/>
        <end position="29"/>
    </location>
</feature>
<comment type="catalytic activity">
    <reaction evidence="1">
        <text>ATP-independent breakage of single-stranded DNA, followed by passage and rejoining.</text>
        <dbReference type="EC" id="5.6.2.1"/>
    </reaction>
</comment>
<dbReference type="RefSeq" id="WP_158986850.1">
    <property type="nucleotide sequence ID" value="NZ_BAABKY010000002.1"/>
</dbReference>
<keyword evidence="5" id="KW-0238">DNA-binding</keyword>
<organism evidence="10 11">
    <name type="scientific">Lysobacter panacisoli</name>
    <dbReference type="NCBI Taxonomy" id="1255263"/>
    <lineage>
        <taxon>Bacteria</taxon>
        <taxon>Pseudomonadati</taxon>
        <taxon>Pseudomonadota</taxon>
        <taxon>Gammaproteobacteria</taxon>
        <taxon>Lysobacterales</taxon>
        <taxon>Lysobacteraceae</taxon>
        <taxon>Lysobacter</taxon>
    </lineage>
</organism>
<dbReference type="Pfam" id="PF21338">
    <property type="entry name" value="Top1B_N_bact"/>
    <property type="match status" value="1"/>
</dbReference>
<comment type="caution">
    <text evidence="10">The sequence shown here is derived from an EMBL/GenBank/DDBJ whole genome shotgun (WGS) entry which is preliminary data.</text>
</comment>
<dbReference type="Gene3D" id="3.30.66.10">
    <property type="entry name" value="DNA topoisomerase I domain"/>
    <property type="match status" value="1"/>
</dbReference>
<keyword evidence="11" id="KW-1185">Reference proteome</keyword>
<sequence>MARSNAPANASLDTNGSVESASDGGLVYVNDDEPGLRRRRAGKGFSYVDPDGRHVTDAQTLSRIRALAIPPAYRDVWICRRANGHLQASGRDARGRKQYRYHPRWKVVRDARKFDRIVAFAAALPRLRRVLRRDLARRGFGREKVLAIVVSVLADTLLRVGNVEYERGNRSYGLTTLRNRHVEFLRGGRLHLHFRGKGGQEHDIVLDNARLTRLVRRCQQLPGQMLFQYVDDDGSVQPVDSGQVNDYLREAMGEAFTAKDFRTWGGTLAAIRLLAASDVPLREDGEPDATATTALRNTVIAQVAKSLGNTPAVCRSSYIDPVVFDCWQDGRLQRAVASARGERQWEQAALRLLRRSRKG</sequence>
<evidence type="ECO:0000256" key="3">
    <source>
        <dbReference type="ARBA" id="ARBA00012891"/>
    </source>
</evidence>
<proteinExistence type="inferred from homology"/>
<evidence type="ECO:0000256" key="4">
    <source>
        <dbReference type="ARBA" id="ARBA00023029"/>
    </source>
</evidence>
<dbReference type="Gene3D" id="1.10.132.120">
    <property type="match status" value="1"/>
</dbReference>
<protein>
    <recommendedName>
        <fullName evidence="3">DNA topoisomerase</fullName>
        <ecNumber evidence="3">5.6.2.1</ecNumber>
    </recommendedName>
</protein>
<evidence type="ECO:0000256" key="7">
    <source>
        <dbReference type="SAM" id="MobiDB-lite"/>
    </source>
</evidence>
<dbReference type="InterPro" id="IPR035447">
    <property type="entry name" value="DNA_topo_I_N_sf"/>
</dbReference>
<evidence type="ECO:0000256" key="6">
    <source>
        <dbReference type="ARBA" id="ARBA00023235"/>
    </source>
</evidence>
<dbReference type="EC" id="5.6.2.1" evidence="3"/>
<comment type="similarity">
    <text evidence="2">Belongs to the type IB topoisomerase family.</text>
</comment>
<name>A0ABP9LBH1_9GAMM</name>
<evidence type="ECO:0000313" key="11">
    <source>
        <dbReference type="Proteomes" id="UP001501083"/>
    </source>
</evidence>
<dbReference type="Proteomes" id="UP001501083">
    <property type="component" value="Unassembled WGS sequence"/>
</dbReference>
<evidence type="ECO:0000313" key="10">
    <source>
        <dbReference type="EMBL" id="GAA5072684.1"/>
    </source>
</evidence>
<evidence type="ECO:0000256" key="5">
    <source>
        <dbReference type="ARBA" id="ARBA00023125"/>
    </source>
</evidence>
<dbReference type="InterPro" id="IPR014711">
    <property type="entry name" value="TopoI_cat_a-hlx-sub_euk"/>
</dbReference>
<reference evidence="11" key="1">
    <citation type="journal article" date="2019" name="Int. J. Syst. Evol. Microbiol.">
        <title>The Global Catalogue of Microorganisms (GCM) 10K type strain sequencing project: providing services to taxonomists for standard genome sequencing and annotation.</title>
        <authorList>
            <consortium name="The Broad Institute Genomics Platform"/>
            <consortium name="The Broad Institute Genome Sequencing Center for Infectious Disease"/>
            <person name="Wu L."/>
            <person name="Ma J."/>
        </authorList>
    </citation>
    <scope>NUCLEOTIDE SEQUENCE [LARGE SCALE GENOMIC DNA]</scope>
    <source>
        <strain evidence="11">JCM 19212</strain>
    </source>
</reference>
<keyword evidence="4" id="KW-0799">Topoisomerase</keyword>
<evidence type="ECO:0000259" key="8">
    <source>
        <dbReference type="Pfam" id="PF01028"/>
    </source>
</evidence>
<dbReference type="EMBL" id="BAABKY010000002">
    <property type="protein sequence ID" value="GAA5072684.1"/>
    <property type="molecule type" value="Genomic_DNA"/>
</dbReference>
<dbReference type="PRINTS" id="PR00416">
    <property type="entry name" value="EUTPISMRASEI"/>
</dbReference>
<dbReference type="SUPFAM" id="SSF56349">
    <property type="entry name" value="DNA breaking-rejoining enzymes"/>
    <property type="match status" value="1"/>
</dbReference>